<protein>
    <submittedName>
        <fullName evidence="2">Uncharacterized protein</fullName>
    </submittedName>
</protein>
<dbReference type="Bgee" id="ENSGGOG00000041769">
    <property type="expression patterns" value="Expressed in testis and 2 other cell types or tissues"/>
</dbReference>
<organism evidence="2 3">
    <name type="scientific">Gorilla gorilla gorilla</name>
    <name type="common">Western lowland gorilla</name>
    <dbReference type="NCBI Taxonomy" id="9595"/>
    <lineage>
        <taxon>Eukaryota</taxon>
        <taxon>Metazoa</taxon>
        <taxon>Chordata</taxon>
        <taxon>Craniata</taxon>
        <taxon>Vertebrata</taxon>
        <taxon>Euteleostomi</taxon>
        <taxon>Mammalia</taxon>
        <taxon>Eutheria</taxon>
        <taxon>Euarchontoglires</taxon>
        <taxon>Primates</taxon>
        <taxon>Haplorrhini</taxon>
        <taxon>Catarrhini</taxon>
        <taxon>Hominidae</taxon>
        <taxon>Gorilla</taxon>
    </lineage>
</organism>
<reference evidence="2" key="4">
    <citation type="submission" date="2025-09" db="UniProtKB">
        <authorList>
            <consortium name="Ensembl"/>
        </authorList>
    </citation>
    <scope>IDENTIFICATION</scope>
</reference>
<dbReference type="InParanoid" id="A0A2I2Z7F1"/>
<accession>A0A2I2Z7F1</accession>
<sequence length="93" mass="10771">KTYGTLGDKEEAPRQHVGWTQGERQRERVQSSGSMLTKEGGVRKELVASRTRDKTLRRKKSAKGKRLECGRVWKSWTRSTWSGQFSKHQDPVR</sequence>
<evidence type="ECO:0000256" key="1">
    <source>
        <dbReference type="SAM" id="MobiDB-lite"/>
    </source>
</evidence>
<dbReference type="GeneTree" id="ENSGT00910000148719"/>
<evidence type="ECO:0000313" key="2">
    <source>
        <dbReference type="Ensembl" id="ENSGGOP00000043173.1"/>
    </source>
</evidence>
<keyword evidence="3" id="KW-1185">Reference proteome</keyword>
<dbReference type="AlphaFoldDB" id="A0A2I2Z7F1"/>
<proteinExistence type="predicted"/>
<reference evidence="3" key="1">
    <citation type="submission" date="2011-05" db="EMBL/GenBank/DDBJ databases">
        <title>Insights into the evolution of the great apes provided by the gorilla genome.</title>
        <authorList>
            <person name="Scally A."/>
        </authorList>
    </citation>
    <scope>NUCLEOTIDE SEQUENCE [LARGE SCALE GENOMIC DNA]</scope>
</reference>
<name>A0A2I2Z7F1_GORGO</name>
<dbReference type="Ensembl" id="ENSGGOT00000067813.1">
    <property type="protein sequence ID" value="ENSGGOP00000043173.1"/>
    <property type="gene ID" value="ENSGGOG00000041769.1"/>
</dbReference>
<reference evidence="2 3" key="2">
    <citation type="journal article" date="2012" name="Nature">
        <title>Insights into hominid evolution from the gorilla genome sequence.</title>
        <authorList>
            <person name="Scally A."/>
            <person name="Dutheil J.Y."/>
            <person name="Hillier L.W."/>
            <person name="Jordan G.E."/>
            <person name="Goodhead I."/>
            <person name="Herrero J."/>
            <person name="Hobolth A."/>
            <person name="Lappalainen T."/>
            <person name="Mailund T."/>
            <person name="Marques-Bonet T."/>
            <person name="McCarthy S."/>
            <person name="Montgomery S.H."/>
            <person name="Schwalie P.C."/>
            <person name="Tang Y.A."/>
            <person name="Ward M.C."/>
            <person name="Xue Y."/>
            <person name="Yngvadottir B."/>
            <person name="Alkan C."/>
            <person name="Andersen L.N."/>
            <person name="Ayub Q."/>
            <person name="Ball E.V."/>
            <person name="Beal K."/>
            <person name="Bradley B.J."/>
            <person name="Chen Y."/>
            <person name="Clee C.M."/>
            <person name="Fitzgerald S."/>
            <person name="Graves T.A."/>
            <person name="Gu Y."/>
            <person name="Heath P."/>
            <person name="Heger A."/>
            <person name="Karakoc E."/>
            <person name="Kolb-Kokocinski A."/>
            <person name="Laird G.K."/>
            <person name="Lunter G."/>
            <person name="Meader S."/>
            <person name="Mort M."/>
            <person name="Mullikin J.C."/>
            <person name="Munch K."/>
            <person name="O'Connor T.D."/>
            <person name="Phillips A.D."/>
            <person name="Prado-Martinez J."/>
            <person name="Rogers A.S."/>
            <person name="Sajjadian S."/>
            <person name="Schmidt D."/>
            <person name="Shaw K."/>
            <person name="Simpson J.T."/>
            <person name="Stenson P.D."/>
            <person name="Turner D.J."/>
            <person name="Vigilant L."/>
            <person name="Vilella A.J."/>
            <person name="Whitener W."/>
            <person name="Zhu B."/>
            <person name="Cooper D.N."/>
            <person name="de Jong P."/>
            <person name="Dermitzakis E.T."/>
            <person name="Eichler E.E."/>
            <person name="Flicek P."/>
            <person name="Goldman N."/>
            <person name="Mundy N.I."/>
            <person name="Ning Z."/>
            <person name="Odom D.T."/>
            <person name="Ponting C.P."/>
            <person name="Quail M.A."/>
            <person name="Ryder O.A."/>
            <person name="Searle S.M."/>
            <person name="Warren W.C."/>
            <person name="Wilson R.K."/>
            <person name="Schierup M.H."/>
            <person name="Rogers J."/>
            <person name="Tyler-Smith C."/>
            <person name="Durbin R."/>
        </authorList>
    </citation>
    <scope>NUCLEOTIDE SEQUENCE [LARGE SCALE GENOMIC DNA]</scope>
</reference>
<dbReference type="Proteomes" id="UP000001519">
    <property type="component" value="Chromosome 6"/>
</dbReference>
<feature type="compositionally biased region" description="Basic and acidic residues" evidence="1">
    <location>
        <begin position="40"/>
        <end position="54"/>
    </location>
</feature>
<dbReference type="EMBL" id="CABD030048234">
    <property type="status" value="NOT_ANNOTATED_CDS"/>
    <property type="molecule type" value="Genomic_DNA"/>
</dbReference>
<feature type="compositionally biased region" description="Basic residues" evidence="1">
    <location>
        <begin position="55"/>
        <end position="64"/>
    </location>
</feature>
<evidence type="ECO:0000313" key="3">
    <source>
        <dbReference type="Proteomes" id="UP000001519"/>
    </source>
</evidence>
<reference evidence="2" key="3">
    <citation type="submission" date="2025-08" db="UniProtKB">
        <authorList>
            <consortium name="Ensembl"/>
        </authorList>
    </citation>
    <scope>IDENTIFICATION</scope>
</reference>
<feature type="region of interest" description="Disordered" evidence="1">
    <location>
        <begin position="1"/>
        <end position="64"/>
    </location>
</feature>